<dbReference type="EMBL" id="CP053710">
    <property type="protein sequence ID" value="QKE93420.1"/>
    <property type="molecule type" value="Genomic_DNA"/>
</dbReference>
<organism evidence="1 2">
    <name type="scientific">Lichenicola cladoniae</name>
    <dbReference type="NCBI Taxonomy" id="1484109"/>
    <lineage>
        <taxon>Bacteria</taxon>
        <taxon>Pseudomonadati</taxon>
        <taxon>Pseudomonadota</taxon>
        <taxon>Alphaproteobacteria</taxon>
        <taxon>Acetobacterales</taxon>
        <taxon>Acetobacteraceae</taxon>
        <taxon>Lichenicola</taxon>
    </lineage>
</organism>
<name>A0A6M8HYJ3_9PROT</name>
<dbReference type="KEGG" id="lck:HN018_24860"/>
<accession>A0A6M8HYJ3</accession>
<dbReference type="RefSeq" id="WP_171834383.1">
    <property type="nucleotide sequence ID" value="NZ_CP053710.1"/>
</dbReference>
<keyword evidence="1" id="KW-0614">Plasmid</keyword>
<dbReference type="Proteomes" id="UP000500767">
    <property type="component" value="Plasmid unnamed2"/>
</dbReference>
<evidence type="ECO:0000313" key="2">
    <source>
        <dbReference type="Proteomes" id="UP000500767"/>
    </source>
</evidence>
<protein>
    <recommendedName>
        <fullName evidence="3">Transposase</fullName>
    </recommendedName>
</protein>
<dbReference type="AlphaFoldDB" id="A0A6M8HYJ3"/>
<geneLocation type="plasmid" evidence="1 2">
    <name>unnamed2</name>
</geneLocation>
<evidence type="ECO:0000313" key="1">
    <source>
        <dbReference type="EMBL" id="QKE93420.1"/>
    </source>
</evidence>
<reference evidence="1 2" key="1">
    <citation type="journal article" date="2014" name="World J. Microbiol. Biotechnol.">
        <title>Biodiversity and physiological characteristics of Antarctic and Arctic lichens-associated bacteria.</title>
        <authorList>
            <person name="Lee Y.M."/>
            <person name="Kim E.H."/>
            <person name="Lee H.K."/>
            <person name="Hong S.G."/>
        </authorList>
    </citation>
    <scope>NUCLEOTIDE SEQUENCE [LARGE SCALE GENOMIC DNA]</scope>
    <source>
        <strain evidence="1 2">PAMC 26569</strain>
        <plasmid evidence="1">unnamed2</plasmid>
    </source>
</reference>
<keyword evidence="2" id="KW-1185">Reference proteome</keyword>
<gene>
    <name evidence="1" type="ORF">HN018_24860</name>
</gene>
<evidence type="ECO:0008006" key="3">
    <source>
        <dbReference type="Google" id="ProtNLM"/>
    </source>
</evidence>
<proteinExistence type="predicted"/>
<sequence length="116" mass="12981">MSGKPGYLNTRDCAARRGIEPMFANFQSRGFGLEQKQLQTPDRLSRLMLVLSLALYFAVATGQWNAVANFTVDEQIAQSSAEKPDPRPLVLVHQRTRRIVRMVTFGLPLPPPWPSG</sequence>